<proteinExistence type="predicted"/>
<evidence type="ECO:0000256" key="1">
    <source>
        <dbReference type="ARBA" id="ARBA00023125"/>
    </source>
</evidence>
<dbReference type="InterPro" id="IPR036162">
    <property type="entry name" value="Resolvase-like_N_sf"/>
</dbReference>
<dbReference type="PANTHER" id="PTHR30461">
    <property type="entry name" value="DNA-INVERTASE FROM LAMBDOID PROPHAGE"/>
    <property type="match status" value="1"/>
</dbReference>
<evidence type="ECO:0000313" key="4">
    <source>
        <dbReference type="EMBL" id="QAU44099.1"/>
    </source>
</evidence>
<accession>A0AAE5WVW7</accession>
<dbReference type="GO" id="GO:0000150">
    <property type="term" value="F:DNA strand exchange activity"/>
    <property type="evidence" value="ECO:0007669"/>
    <property type="project" value="InterPro"/>
</dbReference>
<reference evidence="4 5" key="1">
    <citation type="submission" date="2018-06" db="EMBL/GenBank/DDBJ databases">
        <title>Comparative genomics of rhizobia nodulating Arachis hypogaea in China.</title>
        <authorList>
            <person name="Li Y."/>
        </authorList>
    </citation>
    <scope>NUCLEOTIDE SEQUENCE [LARGE SCALE GENOMIC DNA]</scope>
    <source>
        <strain evidence="4 5">CCBAU 51670</strain>
    </source>
</reference>
<sequence>MKPSAYSYIRFSSPEQAKGDSLRRQSAGASKWADKNGYQIVEVLEDRGISAFRGKNTTKGRLGEFLALVKAKKIYPGSALVIESLDRFSRQQVSEVLPDFLNIINAGIRIVTLMDGREYTKDSLDKDTYDLFGSLSIMARAHEESQRKGERVAEAWEEKRRKARDKNSEKLTDRVPAWLDAKRDDAGRRWFEPNGHIGIVKRIFEETANGYGRRMIAKRLNAEERWSFKSKKPWQPSSIAKILTGRAVLGEYQPHKRNRKGKRLPDGPVIQGYYPCVIDEDLWQRANAAMRRRRTDAAGRPHAEAANLIRSIARCTCGARMMFVNKGKPPRGGRYFLCSNAARSGGCTLTRLWKNELVERSLFRRLDKAVLEQTVVGGAEPTRQSSRDYDLLIQDLVRKQKRVVDFLADSKDHEDDPVFDSKIKTLRAEIAAAERDRDLAAKAELSRANLPETRSSWAEARAFARRLDSASDEERVNLRRLIIQRIRTVFVEVRFSSHSIAVVVELPGKPTEMPVGPMTWIRTIESKIDEKTQRYFICDKIYTDDPEHAVRMGREPYTPGAGSFLYPMDRLPEAG</sequence>
<protein>
    <recommendedName>
        <fullName evidence="3">Resolvase/invertase-type recombinase catalytic domain-containing protein</fullName>
    </recommendedName>
</protein>
<dbReference type="Gene3D" id="3.90.1750.20">
    <property type="entry name" value="Putative Large Serine Recombinase, Chain B, Domain 2"/>
    <property type="match status" value="1"/>
</dbReference>
<organism evidence="4 5">
    <name type="scientific">Bradyrhizobium guangzhouense</name>
    <dbReference type="NCBI Taxonomy" id="1325095"/>
    <lineage>
        <taxon>Bacteria</taxon>
        <taxon>Pseudomonadati</taxon>
        <taxon>Pseudomonadota</taxon>
        <taxon>Alphaproteobacteria</taxon>
        <taxon>Hyphomicrobiales</taxon>
        <taxon>Nitrobacteraceae</taxon>
        <taxon>Bradyrhizobium</taxon>
    </lineage>
</organism>
<gene>
    <name evidence="4" type="ORF">XH91_01150</name>
</gene>
<dbReference type="Pfam" id="PF07508">
    <property type="entry name" value="Recombinase"/>
    <property type="match status" value="1"/>
</dbReference>
<dbReference type="Pfam" id="PF00239">
    <property type="entry name" value="Resolvase"/>
    <property type="match status" value="1"/>
</dbReference>
<dbReference type="AlphaFoldDB" id="A0AAE5WVW7"/>
<dbReference type="EMBL" id="CP030053">
    <property type="protein sequence ID" value="QAU44099.1"/>
    <property type="molecule type" value="Genomic_DNA"/>
</dbReference>
<dbReference type="InterPro" id="IPR038109">
    <property type="entry name" value="DNA_bind_recomb_sf"/>
</dbReference>
<dbReference type="InterPro" id="IPR011109">
    <property type="entry name" value="DNA_bind_recombinase_dom"/>
</dbReference>
<evidence type="ECO:0000259" key="3">
    <source>
        <dbReference type="PROSITE" id="PS51736"/>
    </source>
</evidence>
<dbReference type="InterPro" id="IPR050639">
    <property type="entry name" value="SSR_resolvase"/>
</dbReference>
<dbReference type="KEGG" id="bgz:XH91_01150"/>
<dbReference type="RefSeq" id="WP_128948890.1">
    <property type="nucleotide sequence ID" value="NZ_CP030053.1"/>
</dbReference>
<dbReference type="Proteomes" id="UP000288972">
    <property type="component" value="Chromosome"/>
</dbReference>
<dbReference type="CDD" id="cd00338">
    <property type="entry name" value="Ser_Recombinase"/>
    <property type="match status" value="1"/>
</dbReference>
<keyword evidence="2" id="KW-0233">DNA recombination</keyword>
<evidence type="ECO:0000256" key="2">
    <source>
        <dbReference type="ARBA" id="ARBA00023172"/>
    </source>
</evidence>
<dbReference type="PROSITE" id="PS51736">
    <property type="entry name" value="RECOMBINASES_3"/>
    <property type="match status" value="1"/>
</dbReference>
<feature type="domain" description="Resolvase/invertase-type recombinase catalytic" evidence="3">
    <location>
        <begin position="4"/>
        <end position="163"/>
    </location>
</feature>
<name>A0AAE5WVW7_9BRAD</name>
<keyword evidence="1" id="KW-0238">DNA-binding</keyword>
<dbReference type="InterPro" id="IPR006119">
    <property type="entry name" value="Resolv_N"/>
</dbReference>
<dbReference type="GO" id="GO:0003677">
    <property type="term" value="F:DNA binding"/>
    <property type="evidence" value="ECO:0007669"/>
    <property type="project" value="UniProtKB-KW"/>
</dbReference>
<dbReference type="SMART" id="SM00857">
    <property type="entry name" value="Resolvase"/>
    <property type="match status" value="1"/>
</dbReference>
<dbReference type="SUPFAM" id="SSF53041">
    <property type="entry name" value="Resolvase-like"/>
    <property type="match status" value="1"/>
</dbReference>
<dbReference type="PANTHER" id="PTHR30461:SF2">
    <property type="entry name" value="SERINE RECOMBINASE PINE-RELATED"/>
    <property type="match status" value="1"/>
</dbReference>
<dbReference type="Gene3D" id="3.40.50.1390">
    <property type="entry name" value="Resolvase, N-terminal catalytic domain"/>
    <property type="match status" value="1"/>
</dbReference>
<evidence type="ECO:0000313" key="5">
    <source>
        <dbReference type="Proteomes" id="UP000288972"/>
    </source>
</evidence>